<dbReference type="InterPro" id="IPR001754">
    <property type="entry name" value="OMPdeCOase_dom"/>
</dbReference>
<evidence type="ECO:0000256" key="1">
    <source>
        <dbReference type="ARBA" id="ARBA00004861"/>
    </source>
</evidence>
<dbReference type="OrthoDB" id="10263753at2759"/>
<gene>
    <name evidence="13" type="ORF">B0A55_08153</name>
</gene>
<keyword evidence="14" id="KW-1185">Reference proteome</keyword>
<comment type="pathway">
    <text evidence="1 10">Pyrimidine metabolism; UMP biosynthesis via de novo pathway; UMP from orotate: step 2/2.</text>
</comment>
<feature type="active site" description="For OMPdecase activity" evidence="8">
    <location>
        <position position="108"/>
    </location>
</feature>
<protein>
    <recommendedName>
        <fullName evidence="4 10">Orotidine 5'-phosphate decarboxylase</fullName>
        <ecNumber evidence="3 10">4.1.1.23</ecNumber>
    </recommendedName>
</protein>
<comment type="similarity">
    <text evidence="2 10">Belongs to the OMP decarboxylase family.</text>
</comment>
<dbReference type="UniPathway" id="UPA00070">
    <property type="reaction ID" value="UER00120"/>
</dbReference>
<feature type="compositionally biased region" description="Acidic residues" evidence="11">
    <location>
        <begin position="255"/>
        <end position="265"/>
    </location>
</feature>
<dbReference type="CDD" id="cd04725">
    <property type="entry name" value="OMP_decarboxylase_like"/>
    <property type="match status" value="1"/>
</dbReference>
<dbReference type="SMART" id="SM00934">
    <property type="entry name" value="OMPdecase"/>
    <property type="match status" value="1"/>
</dbReference>
<evidence type="ECO:0000256" key="8">
    <source>
        <dbReference type="PIRSR" id="PIRSR614732-1"/>
    </source>
</evidence>
<dbReference type="STRING" id="329884.A0A4U0WVK9"/>
<keyword evidence="5 10" id="KW-0210">Decarboxylase</keyword>
<feature type="domain" description="Orotidine 5'-phosphate decarboxylase" evidence="12">
    <location>
        <begin position="44"/>
        <end position="384"/>
    </location>
</feature>
<dbReference type="Gene3D" id="3.20.20.70">
    <property type="entry name" value="Aldolase class I"/>
    <property type="match status" value="2"/>
</dbReference>
<keyword evidence="6 10" id="KW-0665">Pyrimidine biosynthesis</keyword>
<dbReference type="EMBL" id="NAJQ01000633">
    <property type="protein sequence ID" value="TKA66613.1"/>
    <property type="molecule type" value="Genomic_DNA"/>
</dbReference>
<feature type="binding site" evidence="9">
    <location>
        <position position="369"/>
    </location>
    <ligand>
        <name>substrate</name>
    </ligand>
</feature>
<dbReference type="NCBIfam" id="TIGR01740">
    <property type="entry name" value="pyrF"/>
    <property type="match status" value="1"/>
</dbReference>
<dbReference type="PROSITE" id="PS00156">
    <property type="entry name" value="OMPDECASE"/>
    <property type="match status" value="1"/>
</dbReference>
<proteinExistence type="inferred from homology"/>
<dbReference type="InterPro" id="IPR013785">
    <property type="entry name" value="Aldolase_TIM"/>
</dbReference>
<evidence type="ECO:0000256" key="2">
    <source>
        <dbReference type="ARBA" id="ARBA00011018"/>
    </source>
</evidence>
<dbReference type="GO" id="GO:0006207">
    <property type="term" value="P:'de novo' pyrimidine nucleobase biosynthetic process"/>
    <property type="evidence" value="ECO:0007669"/>
    <property type="project" value="InterPro"/>
</dbReference>
<evidence type="ECO:0000313" key="13">
    <source>
        <dbReference type="EMBL" id="TKA66613.1"/>
    </source>
</evidence>
<feature type="compositionally biased region" description="Low complexity" evidence="11">
    <location>
        <begin position="224"/>
        <end position="236"/>
    </location>
</feature>
<evidence type="ECO:0000256" key="5">
    <source>
        <dbReference type="ARBA" id="ARBA00022793"/>
    </source>
</evidence>
<evidence type="ECO:0000256" key="3">
    <source>
        <dbReference type="ARBA" id="ARBA00012321"/>
    </source>
</evidence>
<evidence type="ECO:0000313" key="14">
    <source>
        <dbReference type="Proteomes" id="UP000309340"/>
    </source>
</evidence>
<dbReference type="GO" id="GO:0004590">
    <property type="term" value="F:orotidine-5'-phosphate decarboxylase activity"/>
    <property type="evidence" value="ECO:0007669"/>
    <property type="project" value="UniProtKB-EC"/>
</dbReference>
<dbReference type="InterPro" id="IPR018089">
    <property type="entry name" value="OMPdecase_AS"/>
</dbReference>
<accession>A0A4U0WVK9</accession>
<evidence type="ECO:0000256" key="10">
    <source>
        <dbReference type="RuleBase" id="RU000512"/>
    </source>
</evidence>
<evidence type="ECO:0000256" key="4">
    <source>
        <dbReference type="ARBA" id="ARBA00021923"/>
    </source>
</evidence>
<comment type="catalytic activity">
    <reaction evidence="10">
        <text>orotidine 5'-phosphate + H(+) = UMP + CO2</text>
        <dbReference type="Rhea" id="RHEA:11596"/>
        <dbReference type="ChEBI" id="CHEBI:15378"/>
        <dbReference type="ChEBI" id="CHEBI:16526"/>
        <dbReference type="ChEBI" id="CHEBI:57538"/>
        <dbReference type="ChEBI" id="CHEBI:57865"/>
        <dbReference type="EC" id="4.1.1.23"/>
    </reaction>
</comment>
<evidence type="ECO:0000256" key="6">
    <source>
        <dbReference type="ARBA" id="ARBA00022975"/>
    </source>
</evidence>
<dbReference type="EC" id="4.1.1.23" evidence="3 10"/>
<dbReference type="InterPro" id="IPR011060">
    <property type="entry name" value="RibuloseP-bd_barrel"/>
</dbReference>
<evidence type="ECO:0000256" key="7">
    <source>
        <dbReference type="ARBA" id="ARBA00023239"/>
    </source>
</evidence>
<feature type="binding site" evidence="9">
    <location>
        <position position="50"/>
    </location>
    <ligand>
        <name>substrate</name>
    </ligand>
</feature>
<feature type="region of interest" description="Disordered" evidence="11">
    <location>
        <begin position="159"/>
        <end position="267"/>
    </location>
</feature>
<feature type="binding site" evidence="9">
    <location>
        <position position="348"/>
    </location>
    <ligand>
        <name>substrate</name>
    </ligand>
</feature>
<feature type="active site" description="For OMPdecase activity" evidence="8">
    <location>
        <position position="103"/>
    </location>
</feature>
<feature type="binding site" evidence="9">
    <location>
        <position position="72"/>
    </location>
    <ligand>
        <name>substrate</name>
    </ligand>
</feature>
<dbReference type="GO" id="GO:0004588">
    <property type="term" value="F:orotate phosphoribosyltransferase activity"/>
    <property type="evidence" value="ECO:0007669"/>
    <property type="project" value="TreeGrafter"/>
</dbReference>
<reference evidence="13 14" key="1">
    <citation type="submission" date="2017-03" db="EMBL/GenBank/DDBJ databases">
        <title>Genomes of endolithic fungi from Antarctica.</title>
        <authorList>
            <person name="Coleine C."/>
            <person name="Masonjones S."/>
            <person name="Stajich J.E."/>
        </authorList>
    </citation>
    <scope>NUCLEOTIDE SEQUENCE [LARGE SCALE GENOMIC DNA]</scope>
    <source>
        <strain evidence="13 14">CCFEE 5184</strain>
    </source>
</reference>
<feature type="compositionally biased region" description="Acidic residues" evidence="11">
    <location>
        <begin position="180"/>
        <end position="205"/>
    </location>
</feature>
<name>A0A4U0WVK9_9PEZI</name>
<dbReference type="PANTHER" id="PTHR19278:SF9">
    <property type="entry name" value="URIDINE 5'-MONOPHOSPHATE SYNTHASE"/>
    <property type="match status" value="1"/>
</dbReference>
<dbReference type="InterPro" id="IPR014732">
    <property type="entry name" value="OMPdecase"/>
</dbReference>
<dbReference type="PANTHER" id="PTHR19278">
    <property type="entry name" value="OROTATE PHOSPHORIBOSYLTRANSFERASE"/>
    <property type="match status" value="1"/>
</dbReference>
<keyword evidence="7 10" id="KW-0456">Lyase</keyword>
<feature type="binding site" evidence="9">
    <location>
        <position position="368"/>
    </location>
    <ligand>
        <name>substrate</name>
    </ligand>
</feature>
<feature type="active site" description="For OMPdecase activity" evidence="8">
    <location>
        <position position="105"/>
    </location>
</feature>
<dbReference type="SUPFAM" id="SSF51366">
    <property type="entry name" value="Ribulose-phoshate binding barrel"/>
    <property type="match status" value="1"/>
</dbReference>
<evidence type="ECO:0000256" key="11">
    <source>
        <dbReference type="SAM" id="MobiDB-lite"/>
    </source>
</evidence>
<feature type="binding site" evidence="9">
    <location>
        <position position="288"/>
    </location>
    <ligand>
        <name>substrate</name>
    </ligand>
</feature>
<evidence type="ECO:0000259" key="12">
    <source>
        <dbReference type="SMART" id="SM00934"/>
    </source>
</evidence>
<organism evidence="13 14">
    <name type="scientific">Friedmanniomyces simplex</name>
    <dbReference type="NCBI Taxonomy" id="329884"/>
    <lineage>
        <taxon>Eukaryota</taxon>
        <taxon>Fungi</taxon>
        <taxon>Dikarya</taxon>
        <taxon>Ascomycota</taxon>
        <taxon>Pezizomycotina</taxon>
        <taxon>Dothideomycetes</taxon>
        <taxon>Dothideomycetidae</taxon>
        <taxon>Mycosphaerellales</taxon>
        <taxon>Teratosphaeriaceae</taxon>
        <taxon>Friedmanniomyces</taxon>
    </lineage>
</organism>
<dbReference type="Proteomes" id="UP000309340">
    <property type="component" value="Unassembled WGS sequence"/>
</dbReference>
<comment type="caution">
    <text evidence="13">The sequence shown here is derived from an EMBL/GenBank/DDBJ whole genome shotgun (WGS) entry which is preliminary data.</text>
</comment>
<sequence length="405" mass="44382">MPSTTQQQQRHPTFFQTYGERSEQPNLTPLATYLLRLIHLKRTNLCVSADVNTTTELLRLAEDVGDHICVLKTHADIIDDFSDKTIRGLNEISRRRKFLIFEDRKFGDIGNTLQQQYTRGPLAIVKWASLVNAALFPGPAIITALAEAAQKAIAAHNTSVSTDISASPAASLVDSGRDDESVEAPSDDDDEDNDDEDDDSDEDDYAAAAETPEPAEDRKGRKQSVVSVSTTISTKTEAISPQPALRPTLSRDSTQSEEVEEEDETAAQLAELGSPPLFRSLLLLAQMSSAGNLLTPEYTAQCVHHARRNRDFVLGFIAQQSLNKEAGDNFITMTPGVQLTPGGDAHGQQYNTPQRVIAEGGSDIIIVGRGVLGAPVAERKMAALRYRQAGWNAYQQRLRAGRQRR</sequence>
<dbReference type="Pfam" id="PF00215">
    <property type="entry name" value="OMPdecase"/>
    <property type="match status" value="2"/>
</dbReference>
<dbReference type="GO" id="GO:0044205">
    <property type="term" value="P:'de novo' UMP biosynthetic process"/>
    <property type="evidence" value="ECO:0007669"/>
    <property type="project" value="UniProtKB-UniPathway"/>
</dbReference>
<dbReference type="AlphaFoldDB" id="A0A4U0WVK9"/>
<evidence type="ECO:0000256" key="9">
    <source>
        <dbReference type="PIRSR" id="PIRSR614732-2"/>
    </source>
</evidence>